<comment type="caution">
    <text evidence="4">The sequence shown here is derived from an EMBL/GenBank/DDBJ whole genome shotgun (WGS) entry which is preliminary data.</text>
</comment>
<name>A0A9W8ATP3_9FUNG</name>
<evidence type="ECO:0000313" key="4">
    <source>
        <dbReference type="EMBL" id="KAJ1968915.1"/>
    </source>
</evidence>
<evidence type="ECO:0000313" key="5">
    <source>
        <dbReference type="Proteomes" id="UP001150925"/>
    </source>
</evidence>
<dbReference type="InterPro" id="IPR003591">
    <property type="entry name" value="Leu-rich_rpt_typical-subtyp"/>
</dbReference>
<reference evidence="4" key="1">
    <citation type="submission" date="2022-07" db="EMBL/GenBank/DDBJ databases">
        <title>Phylogenomic reconstructions and comparative analyses of Kickxellomycotina fungi.</title>
        <authorList>
            <person name="Reynolds N.K."/>
            <person name="Stajich J.E."/>
            <person name="Barry K."/>
            <person name="Grigoriev I.V."/>
            <person name="Crous P."/>
            <person name="Smith M.E."/>
        </authorList>
    </citation>
    <scope>NUCLEOTIDE SEQUENCE</scope>
    <source>
        <strain evidence="4">RSA 1196</strain>
    </source>
</reference>
<gene>
    <name evidence="4" type="ORF">IWQ62_000951</name>
</gene>
<dbReference type="PROSITE" id="PS51450">
    <property type="entry name" value="LRR"/>
    <property type="match status" value="6"/>
</dbReference>
<feature type="compositionally biased region" description="Basic residues" evidence="3">
    <location>
        <begin position="296"/>
        <end position="308"/>
    </location>
</feature>
<keyword evidence="5" id="KW-1185">Reference proteome</keyword>
<dbReference type="PANTHER" id="PTHR15454">
    <property type="entry name" value="NISCHARIN RELATED"/>
    <property type="match status" value="1"/>
</dbReference>
<evidence type="ECO:0000256" key="1">
    <source>
        <dbReference type="ARBA" id="ARBA00022614"/>
    </source>
</evidence>
<evidence type="ECO:0000256" key="2">
    <source>
        <dbReference type="ARBA" id="ARBA00022737"/>
    </source>
</evidence>
<dbReference type="Gene3D" id="3.80.10.10">
    <property type="entry name" value="Ribonuclease Inhibitor"/>
    <property type="match status" value="2"/>
</dbReference>
<dbReference type="SMART" id="SM00369">
    <property type="entry name" value="LRR_TYP"/>
    <property type="match status" value="4"/>
</dbReference>
<dbReference type="AlphaFoldDB" id="A0A9W8ATP3"/>
<dbReference type="Proteomes" id="UP001150925">
    <property type="component" value="Unassembled WGS sequence"/>
</dbReference>
<dbReference type="Pfam" id="PF12799">
    <property type="entry name" value="LRR_4"/>
    <property type="match status" value="1"/>
</dbReference>
<dbReference type="InterPro" id="IPR001611">
    <property type="entry name" value="Leu-rich_rpt"/>
</dbReference>
<dbReference type="OrthoDB" id="1517790at2759"/>
<feature type="region of interest" description="Disordered" evidence="3">
    <location>
        <begin position="271"/>
        <end position="323"/>
    </location>
</feature>
<keyword evidence="1" id="KW-0433">Leucine-rich repeat</keyword>
<evidence type="ECO:0008006" key="6">
    <source>
        <dbReference type="Google" id="ProtNLM"/>
    </source>
</evidence>
<dbReference type="SMART" id="SM00365">
    <property type="entry name" value="LRR_SD22"/>
    <property type="match status" value="4"/>
</dbReference>
<dbReference type="PANTHER" id="PTHR15454:SF56">
    <property type="entry name" value="PROTEIN PHOSPHATASE 1 REGULATORY SUBUNIT 7-RELATED"/>
    <property type="match status" value="1"/>
</dbReference>
<dbReference type="InterPro" id="IPR025875">
    <property type="entry name" value="Leu-rich_rpt_4"/>
</dbReference>
<dbReference type="Pfam" id="PF14580">
    <property type="entry name" value="LRR_9"/>
    <property type="match status" value="1"/>
</dbReference>
<dbReference type="EMBL" id="JANBPY010000119">
    <property type="protein sequence ID" value="KAJ1968915.1"/>
    <property type="molecule type" value="Genomic_DNA"/>
</dbReference>
<proteinExistence type="predicted"/>
<accession>A0A9W8ATP3</accession>
<sequence length="323" mass="36731">MKLTPAILSEWSSAPISEVKTLELARRDISCVDDLSFCIELRKLDLSHNALSEKSTTAGLVELKSLTWLNISNNHLDHGSFISAMDELIVLNFSHNELIRIPEEIVNCPKLKALVLGNNQIQQVENLGKLEQLNTLVLSNNRLTEIPLLLKNTEIVKLSLGNNQIRVIPDLSHLSQLRELRLNNNKILTIPNHLSHCASLEILDLGNNILTSWSDVESLAFIKKLTNLNLKGNKVCDEPDYRNRVLKLIPTLRVLDGQRCDEKYRLKLEKRQNRQVHRKSEKPRAPLTPAEDHGKPRGVRFSKNRTWIRPRDKPETTEGSGNI</sequence>
<dbReference type="GO" id="GO:0005737">
    <property type="term" value="C:cytoplasm"/>
    <property type="evidence" value="ECO:0007669"/>
    <property type="project" value="TreeGrafter"/>
</dbReference>
<organism evidence="4 5">
    <name type="scientific">Dispira parvispora</name>
    <dbReference type="NCBI Taxonomy" id="1520584"/>
    <lineage>
        <taxon>Eukaryota</taxon>
        <taxon>Fungi</taxon>
        <taxon>Fungi incertae sedis</taxon>
        <taxon>Zoopagomycota</taxon>
        <taxon>Kickxellomycotina</taxon>
        <taxon>Dimargaritomycetes</taxon>
        <taxon>Dimargaritales</taxon>
        <taxon>Dimargaritaceae</taxon>
        <taxon>Dispira</taxon>
    </lineage>
</organism>
<protein>
    <recommendedName>
        <fullName evidence="6">Leucine-rich repeat domain-containing protein</fullName>
    </recommendedName>
</protein>
<dbReference type="InterPro" id="IPR032675">
    <property type="entry name" value="LRR_dom_sf"/>
</dbReference>
<dbReference type="SUPFAM" id="SSF52058">
    <property type="entry name" value="L domain-like"/>
    <property type="match status" value="1"/>
</dbReference>
<evidence type="ECO:0000256" key="3">
    <source>
        <dbReference type="SAM" id="MobiDB-lite"/>
    </source>
</evidence>
<keyword evidence="2" id="KW-0677">Repeat</keyword>
<dbReference type="Pfam" id="PF00560">
    <property type="entry name" value="LRR_1"/>
    <property type="match status" value="2"/>
</dbReference>